<dbReference type="InterPro" id="IPR011009">
    <property type="entry name" value="Kinase-like_dom_sf"/>
</dbReference>
<proteinExistence type="predicted"/>
<dbReference type="Gene3D" id="1.10.510.10">
    <property type="entry name" value="Transferase(Phosphotransferase) domain 1"/>
    <property type="match status" value="1"/>
</dbReference>
<dbReference type="InterPro" id="IPR051564">
    <property type="entry name" value="LRR_receptor-like_kinase"/>
</dbReference>
<dbReference type="EMBL" id="MLFT02000003">
    <property type="protein sequence ID" value="PHT54316.1"/>
    <property type="molecule type" value="Genomic_DNA"/>
</dbReference>
<dbReference type="PROSITE" id="PS00108">
    <property type="entry name" value="PROTEIN_KINASE_ST"/>
    <property type="match status" value="1"/>
</dbReference>
<organism evidence="2 3">
    <name type="scientific">Capsicum baccatum</name>
    <name type="common">Peruvian pepper</name>
    <dbReference type="NCBI Taxonomy" id="33114"/>
    <lineage>
        <taxon>Eukaryota</taxon>
        <taxon>Viridiplantae</taxon>
        <taxon>Streptophyta</taxon>
        <taxon>Embryophyta</taxon>
        <taxon>Tracheophyta</taxon>
        <taxon>Spermatophyta</taxon>
        <taxon>Magnoliopsida</taxon>
        <taxon>eudicotyledons</taxon>
        <taxon>Gunneridae</taxon>
        <taxon>Pentapetalae</taxon>
        <taxon>asterids</taxon>
        <taxon>lamiids</taxon>
        <taxon>Solanales</taxon>
        <taxon>Solanaceae</taxon>
        <taxon>Solanoideae</taxon>
        <taxon>Capsiceae</taxon>
        <taxon>Capsicum</taxon>
    </lineage>
</organism>
<dbReference type="InterPro" id="IPR000719">
    <property type="entry name" value="Prot_kinase_dom"/>
</dbReference>
<dbReference type="OrthoDB" id="1923451at2759"/>
<dbReference type="InterPro" id="IPR008271">
    <property type="entry name" value="Ser/Thr_kinase_AS"/>
</dbReference>
<keyword evidence="3" id="KW-1185">Reference proteome</keyword>
<evidence type="ECO:0000313" key="2">
    <source>
        <dbReference type="EMBL" id="PHT54316.1"/>
    </source>
</evidence>
<protein>
    <recommendedName>
        <fullName evidence="1">Protein kinase domain-containing protein</fullName>
    </recommendedName>
</protein>
<dbReference type="GO" id="GO:0016020">
    <property type="term" value="C:membrane"/>
    <property type="evidence" value="ECO:0007669"/>
    <property type="project" value="TreeGrafter"/>
</dbReference>
<dbReference type="GO" id="GO:0005524">
    <property type="term" value="F:ATP binding"/>
    <property type="evidence" value="ECO:0007669"/>
    <property type="project" value="InterPro"/>
</dbReference>
<sequence length="130" mass="14615">MLDSAMGIEYLHHGHITPIVHCDLKPANILLDDDMVAHVGDFGISKILAVSKFMEYTETLGTLGYITPEYGSEGIVSPSGDVYSYGIMLMEVVTKRRQTDEERCNENLDLRKWITQSFLVTMMDVVDVNL</sequence>
<reference evidence="3" key="2">
    <citation type="journal article" date="2017" name="J. Anim. Genet.">
        <title>Multiple reference genome sequences of hot pepper reveal the massive evolution of plant disease resistance genes by retroduplication.</title>
        <authorList>
            <person name="Kim S."/>
            <person name="Park J."/>
            <person name="Yeom S.-I."/>
            <person name="Kim Y.-M."/>
            <person name="Seo E."/>
            <person name="Kim K.-T."/>
            <person name="Kim M.-S."/>
            <person name="Lee J.M."/>
            <person name="Cheong K."/>
            <person name="Shin H.-S."/>
            <person name="Kim S.-B."/>
            <person name="Han K."/>
            <person name="Lee J."/>
            <person name="Park M."/>
            <person name="Lee H.-A."/>
            <person name="Lee H.-Y."/>
            <person name="Lee Y."/>
            <person name="Oh S."/>
            <person name="Lee J.H."/>
            <person name="Choi E."/>
            <person name="Choi E."/>
            <person name="Lee S.E."/>
            <person name="Jeon J."/>
            <person name="Kim H."/>
            <person name="Choi G."/>
            <person name="Song H."/>
            <person name="Lee J."/>
            <person name="Lee S.-C."/>
            <person name="Kwon J.-K."/>
            <person name="Lee H.-Y."/>
            <person name="Koo N."/>
            <person name="Hong Y."/>
            <person name="Kim R.W."/>
            <person name="Kang W.-H."/>
            <person name="Huh J.H."/>
            <person name="Kang B.-C."/>
            <person name="Yang T.-J."/>
            <person name="Lee Y.-H."/>
            <person name="Bennetzen J.L."/>
            <person name="Choi D."/>
        </authorList>
    </citation>
    <scope>NUCLEOTIDE SEQUENCE [LARGE SCALE GENOMIC DNA]</scope>
    <source>
        <strain evidence="3">cv. PBC81</strain>
    </source>
</reference>
<evidence type="ECO:0000313" key="3">
    <source>
        <dbReference type="Proteomes" id="UP000224567"/>
    </source>
</evidence>
<dbReference type="GO" id="GO:0004672">
    <property type="term" value="F:protein kinase activity"/>
    <property type="evidence" value="ECO:0007669"/>
    <property type="project" value="InterPro"/>
</dbReference>
<accession>A0A2G2X9Y4</accession>
<gene>
    <name evidence="2" type="ORF">CQW23_08778</name>
</gene>
<feature type="domain" description="Protein kinase" evidence="1">
    <location>
        <begin position="1"/>
        <end position="130"/>
    </location>
</feature>
<dbReference type="PANTHER" id="PTHR48055:SF52">
    <property type="entry name" value="PROTEIN KINASE DOMAIN-CONTAINING PROTEIN"/>
    <property type="match status" value="1"/>
</dbReference>
<dbReference type="AlphaFoldDB" id="A0A2G2X9Y4"/>
<dbReference type="Proteomes" id="UP000224567">
    <property type="component" value="Unassembled WGS sequence"/>
</dbReference>
<dbReference type="SUPFAM" id="SSF56112">
    <property type="entry name" value="Protein kinase-like (PK-like)"/>
    <property type="match status" value="1"/>
</dbReference>
<evidence type="ECO:0000259" key="1">
    <source>
        <dbReference type="PROSITE" id="PS50011"/>
    </source>
</evidence>
<dbReference type="Pfam" id="PF00069">
    <property type="entry name" value="Pkinase"/>
    <property type="match status" value="1"/>
</dbReference>
<dbReference type="PANTHER" id="PTHR48055">
    <property type="entry name" value="LEUCINE-RICH REPEAT RECEPTOR PROTEIN KINASE EMS1"/>
    <property type="match status" value="1"/>
</dbReference>
<comment type="caution">
    <text evidence="2">The sequence shown here is derived from an EMBL/GenBank/DDBJ whole genome shotgun (WGS) entry which is preliminary data.</text>
</comment>
<reference evidence="2 3" key="1">
    <citation type="journal article" date="2017" name="Genome Biol.">
        <title>New reference genome sequences of hot pepper reveal the massive evolution of plant disease-resistance genes by retroduplication.</title>
        <authorList>
            <person name="Kim S."/>
            <person name="Park J."/>
            <person name="Yeom S.I."/>
            <person name="Kim Y.M."/>
            <person name="Seo E."/>
            <person name="Kim K.T."/>
            <person name="Kim M.S."/>
            <person name="Lee J.M."/>
            <person name="Cheong K."/>
            <person name="Shin H.S."/>
            <person name="Kim S.B."/>
            <person name="Han K."/>
            <person name="Lee J."/>
            <person name="Park M."/>
            <person name="Lee H.A."/>
            <person name="Lee H.Y."/>
            <person name="Lee Y."/>
            <person name="Oh S."/>
            <person name="Lee J.H."/>
            <person name="Choi E."/>
            <person name="Choi E."/>
            <person name="Lee S.E."/>
            <person name="Jeon J."/>
            <person name="Kim H."/>
            <person name="Choi G."/>
            <person name="Song H."/>
            <person name="Lee J."/>
            <person name="Lee S.C."/>
            <person name="Kwon J.K."/>
            <person name="Lee H.Y."/>
            <person name="Koo N."/>
            <person name="Hong Y."/>
            <person name="Kim R.W."/>
            <person name="Kang W.H."/>
            <person name="Huh J.H."/>
            <person name="Kang B.C."/>
            <person name="Yang T.J."/>
            <person name="Lee Y.H."/>
            <person name="Bennetzen J.L."/>
            <person name="Choi D."/>
        </authorList>
    </citation>
    <scope>NUCLEOTIDE SEQUENCE [LARGE SCALE GENOMIC DNA]</scope>
    <source>
        <strain evidence="3">cv. PBC81</strain>
    </source>
</reference>
<dbReference type="PROSITE" id="PS50011">
    <property type="entry name" value="PROTEIN_KINASE_DOM"/>
    <property type="match status" value="1"/>
</dbReference>
<name>A0A2G2X9Y4_CAPBA</name>